<evidence type="ECO:0008006" key="4">
    <source>
        <dbReference type="Google" id="ProtNLM"/>
    </source>
</evidence>
<protein>
    <recommendedName>
        <fullName evidence="4">Transmembrane protein 231</fullName>
    </recommendedName>
</protein>
<accession>A0ABN9VYH1</accession>
<gene>
    <name evidence="2" type="ORF">PCOR1329_LOCUS61621</name>
</gene>
<evidence type="ECO:0000256" key="1">
    <source>
        <dbReference type="SAM" id="Phobius"/>
    </source>
</evidence>
<comment type="caution">
    <text evidence="2">The sequence shown here is derived from an EMBL/GenBank/DDBJ whole genome shotgun (WGS) entry which is preliminary data.</text>
</comment>
<sequence>MQRRSKLDAFPNWSWSSPFLPFTLVLTEVLAGAARQNRERFEEHQRQVLIDVVWRSLPLIFLFFSVILLFVVLGVCFYRGRLALGTGGDVRRRVAELAGRHLEPHARPHPAAERE</sequence>
<keyword evidence="3" id="KW-1185">Reference proteome</keyword>
<feature type="transmembrane region" description="Helical" evidence="1">
    <location>
        <begin position="55"/>
        <end position="78"/>
    </location>
</feature>
<name>A0ABN9VYH1_9DINO</name>
<reference evidence="2" key="1">
    <citation type="submission" date="2023-10" db="EMBL/GenBank/DDBJ databases">
        <authorList>
            <person name="Chen Y."/>
            <person name="Shah S."/>
            <person name="Dougan E. K."/>
            <person name="Thang M."/>
            <person name="Chan C."/>
        </authorList>
    </citation>
    <scope>NUCLEOTIDE SEQUENCE [LARGE SCALE GENOMIC DNA]</scope>
</reference>
<evidence type="ECO:0000313" key="3">
    <source>
        <dbReference type="Proteomes" id="UP001189429"/>
    </source>
</evidence>
<evidence type="ECO:0000313" key="2">
    <source>
        <dbReference type="EMBL" id="CAK0877602.1"/>
    </source>
</evidence>
<dbReference type="EMBL" id="CAUYUJ010017756">
    <property type="protein sequence ID" value="CAK0877602.1"/>
    <property type="molecule type" value="Genomic_DNA"/>
</dbReference>
<dbReference type="Proteomes" id="UP001189429">
    <property type="component" value="Unassembled WGS sequence"/>
</dbReference>
<organism evidence="2 3">
    <name type="scientific">Prorocentrum cordatum</name>
    <dbReference type="NCBI Taxonomy" id="2364126"/>
    <lineage>
        <taxon>Eukaryota</taxon>
        <taxon>Sar</taxon>
        <taxon>Alveolata</taxon>
        <taxon>Dinophyceae</taxon>
        <taxon>Prorocentrales</taxon>
        <taxon>Prorocentraceae</taxon>
        <taxon>Prorocentrum</taxon>
    </lineage>
</organism>
<keyword evidence="1" id="KW-1133">Transmembrane helix</keyword>
<keyword evidence="1" id="KW-0472">Membrane</keyword>
<proteinExistence type="predicted"/>
<keyword evidence="1" id="KW-0812">Transmembrane</keyword>